<evidence type="ECO:0000313" key="6">
    <source>
        <dbReference type="EMBL" id="KAB3534018.1"/>
    </source>
</evidence>
<feature type="binding site" evidence="5">
    <location>
        <position position="220"/>
    </location>
    <ligand>
        <name>dimethylallyl diphosphate</name>
        <dbReference type="ChEBI" id="CHEBI:57623"/>
    </ligand>
</feature>
<evidence type="ECO:0000256" key="5">
    <source>
        <dbReference type="HAMAP-Rule" id="MF_00191"/>
    </source>
</evidence>
<feature type="binding site" evidence="5">
    <location>
        <position position="43"/>
    </location>
    <ligand>
        <name>isopentenyl diphosphate</name>
        <dbReference type="ChEBI" id="CHEBI:128769"/>
    </ligand>
</feature>
<evidence type="ECO:0000313" key="7">
    <source>
        <dbReference type="Proteomes" id="UP000432715"/>
    </source>
</evidence>
<keyword evidence="4 5" id="KW-0411">Iron-sulfur</keyword>
<dbReference type="NCBIfam" id="TIGR00216">
    <property type="entry name" value="ispH_lytB"/>
    <property type="match status" value="1"/>
</dbReference>
<feature type="binding site" evidence="5">
    <location>
        <position position="219"/>
    </location>
    <ligand>
        <name>(2E)-4-hydroxy-3-methylbut-2-enyl diphosphate</name>
        <dbReference type="ChEBI" id="CHEBI:128753"/>
    </ligand>
</feature>
<dbReference type="GO" id="GO:0050992">
    <property type="term" value="P:dimethylallyl diphosphate biosynthetic process"/>
    <property type="evidence" value="ECO:0007669"/>
    <property type="project" value="UniProtKB-UniRule"/>
</dbReference>
<feature type="binding site" evidence="5">
    <location>
        <position position="75"/>
    </location>
    <ligand>
        <name>isopentenyl diphosphate</name>
        <dbReference type="ChEBI" id="CHEBI:128769"/>
    </ligand>
</feature>
<keyword evidence="2 5" id="KW-0479">Metal-binding</keyword>
<comment type="caution">
    <text evidence="6">The sequence shown here is derived from an EMBL/GenBank/DDBJ whole genome shotgun (WGS) entry which is preliminary data.</text>
</comment>
<dbReference type="OrthoDB" id="9804077at2"/>
<dbReference type="AlphaFoldDB" id="A0A6I0F9P4"/>
<keyword evidence="1 5" id="KW-0004">4Fe-4S</keyword>
<comment type="cofactor">
    <cofactor evidence="5">
        <name>[4Fe-4S] cluster</name>
        <dbReference type="ChEBI" id="CHEBI:49883"/>
    </cofactor>
    <text evidence="5">Binds 1 [4Fe-4S] cluster per subunit.</text>
</comment>
<feature type="binding site" evidence="5">
    <location>
        <position position="220"/>
    </location>
    <ligand>
        <name>isopentenyl diphosphate</name>
        <dbReference type="ChEBI" id="CHEBI:128769"/>
    </ligand>
</feature>
<feature type="binding site" evidence="5">
    <location>
        <position position="264"/>
    </location>
    <ligand>
        <name>isopentenyl diphosphate</name>
        <dbReference type="ChEBI" id="CHEBI:128769"/>
    </ligand>
</feature>
<comment type="pathway">
    <text evidence="5">Isoprenoid biosynthesis; isopentenyl diphosphate biosynthesis via DXP pathway; isopentenyl diphosphate from 1-deoxy-D-xylulose 5-phosphate: step 6/6.</text>
</comment>
<accession>A0A6I0F9P4</accession>
<comment type="similarity">
    <text evidence="5">Belongs to the IspH family.</text>
</comment>
<feature type="binding site" evidence="5">
    <location>
        <position position="264"/>
    </location>
    <ligand>
        <name>dimethylallyl diphosphate</name>
        <dbReference type="ChEBI" id="CHEBI:57623"/>
    </ligand>
</feature>
<feature type="binding site" evidence="5">
    <location>
        <position position="75"/>
    </location>
    <ligand>
        <name>(2E)-4-hydroxy-3-methylbut-2-enyl diphosphate</name>
        <dbReference type="ChEBI" id="CHEBI:128753"/>
    </ligand>
</feature>
<feature type="binding site" evidence="5">
    <location>
        <position position="221"/>
    </location>
    <ligand>
        <name>isopentenyl diphosphate</name>
        <dbReference type="ChEBI" id="CHEBI:128769"/>
    </ligand>
</feature>
<dbReference type="PANTHER" id="PTHR30426">
    <property type="entry name" value="4-HYDROXY-3-METHYLBUT-2-ENYL DIPHOSPHATE REDUCTASE"/>
    <property type="match status" value="1"/>
</dbReference>
<feature type="binding site" evidence="5">
    <location>
        <position position="219"/>
    </location>
    <ligand>
        <name>isopentenyl diphosphate</name>
        <dbReference type="ChEBI" id="CHEBI:128769"/>
    </ligand>
</feature>
<keyword evidence="3 5" id="KW-0408">Iron</keyword>
<feature type="binding site" evidence="5">
    <location>
        <position position="191"/>
    </location>
    <ligand>
        <name>[4Fe-4S] cluster</name>
        <dbReference type="ChEBI" id="CHEBI:49883"/>
    </ligand>
</feature>
<feature type="active site" description="Proton donor" evidence="5">
    <location>
        <position position="127"/>
    </location>
</feature>
<dbReference type="NCBIfam" id="NF002187">
    <property type="entry name" value="PRK01045.1-1"/>
    <property type="match status" value="1"/>
</dbReference>
<dbReference type="GO" id="GO:0016114">
    <property type="term" value="P:terpenoid biosynthetic process"/>
    <property type="evidence" value="ECO:0007669"/>
    <property type="project" value="UniProtKB-UniRule"/>
</dbReference>
<dbReference type="UniPathway" id="UPA00059">
    <property type="reaction ID" value="UER00105"/>
</dbReference>
<feature type="binding site" evidence="5">
    <location>
        <position position="125"/>
    </location>
    <ligand>
        <name>isopentenyl diphosphate</name>
        <dbReference type="ChEBI" id="CHEBI:128769"/>
    </ligand>
</feature>
<comment type="pathway">
    <text evidence="5">Isoprenoid biosynthesis; dimethylallyl diphosphate biosynthesis; dimethylallyl diphosphate from (2E)-4-hydroxy-3-methylbutenyl diphosphate: step 1/1.</text>
</comment>
<feature type="binding site" evidence="5">
    <location>
        <position position="220"/>
    </location>
    <ligand>
        <name>(2E)-4-hydroxy-3-methylbut-2-enyl diphosphate</name>
        <dbReference type="ChEBI" id="CHEBI:128753"/>
    </ligand>
</feature>
<feature type="binding site" evidence="5">
    <location>
        <position position="221"/>
    </location>
    <ligand>
        <name>(2E)-4-hydroxy-3-methylbut-2-enyl diphosphate</name>
        <dbReference type="ChEBI" id="CHEBI:128753"/>
    </ligand>
</feature>
<dbReference type="InterPro" id="IPR003451">
    <property type="entry name" value="LytB/IspH"/>
</dbReference>
<dbReference type="PANTHER" id="PTHR30426:SF0">
    <property type="entry name" value="4-HYDROXY-3-METHYLBUT-2-ENYL DIPHOSPHATE REDUCTASE"/>
    <property type="match status" value="1"/>
</dbReference>
<evidence type="ECO:0000256" key="3">
    <source>
        <dbReference type="ARBA" id="ARBA00023004"/>
    </source>
</evidence>
<feature type="binding site" evidence="5">
    <location>
        <position position="125"/>
    </location>
    <ligand>
        <name>(2E)-4-hydroxy-3-methylbut-2-enyl diphosphate</name>
        <dbReference type="ChEBI" id="CHEBI:128753"/>
    </ligand>
</feature>
<feature type="binding site" evidence="5">
    <location>
        <position position="264"/>
    </location>
    <ligand>
        <name>(2E)-4-hydroxy-3-methylbut-2-enyl diphosphate</name>
        <dbReference type="ChEBI" id="CHEBI:128753"/>
    </ligand>
</feature>
<dbReference type="EMBL" id="WBZC01000036">
    <property type="protein sequence ID" value="KAB3534018.1"/>
    <property type="molecule type" value="Genomic_DNA"/>
</dbReference>
<dbReference type="CDD" id="cd13944">
    <property type="entry name" value="lytB_ispH"/>
    <property type="match status" value="1"/>
</dbReference>
<protein>
    <recommendedName>
        <fullName evidence="5">4-hydroxy-3-methylbut-2-enyl diphosphate reductase</fullName>
        <shortName evidence="5">HMBPP reductase</shortName>
        <ecNumber evidence="5">1.17.7.4</ecNumber>
    </recommendedName>
</protein>
<feature type="binding site" evidence="5">
    <location>
        <position position="43"/>
    </location>
    <ligand>
        <name>dimethylallyl diphosphate</name>
        <dbReference type="ChEBI" id="CHEBI:57623"/>
    </ligand>
</feature>
<dbReference type="Gene3D" id="3.40.1010.20">
    <property type="entry name" value="4-hydroxy-3-methylbut-2-enyl diphosphate reductase, catalytic domain"/>
    <property type="match status" value="2"/>
</dbReference>
<keyword evidence="7" id="KW-1185">Reference proteome</keyword>
<dbReference type="Pfam" id="PF02401">
    <property type="entry name" value="LYTB"/>
    <property type="match status" value="1"/>
</dbReference>
<keyword evidence="5 6" id="KW-0560">Oxidoreductase</keyword>
<reference evidence="6 7" key="1">
    <citation type="submission" date="2019-10" db="EMBL/GenBank/DDBJ databases">
        <title>Alkaliphilus serpentinus sp. nov. and Alkaliphilus pronyensis sp. nov., two novel anaerobic alkaliphilic species isolated from the serpentinized-hosted hydrothermal field of the Prony Bay (New Caledonia).</title>
        <authorList>
            <person name="Postec A."/>
        </authorList>
    </citation>
    <scope>NUCLEOTIDE SEQUENCE [LARGE SCALE GENOMIC DNA]</scope>
    <source>
        <strain evidence="6 7">LacV</strain>
    </source>
</reference>
<dbReference type="NCBIfam" id="NF009024">
    <property type="entry name" value="PRK12360.1"/>
    <property type="match status" value="1"/>
</dbReference>
<dbReference type="GO" id="GO:0051539">
    <property type="term" value="F:4 iron, 4 sulfur cluster binding"/>
    <property type="evidence" value="ECO:0007669"/>
    <property type="project" value="UniProtKB-UniRule"/>
</dbReference>
<proteinExistence type="inferred from homology"/>
<feature type="binding site" evidence="5">
    <location>
        <position position="163"/>
    </location>
    <ligand>
        <name>(2E)-4-hydroxy-3-methylbut-2-enyl diphosphate</name>
        <dbReference type="ChEBI" id="CHEBI:128753"/>
    </ligand>
</feature>
<organism evidence="6 7">
    <name type="scientific">Alkaliphilus pronyensis</name>
    <dbReference type="NCBI Taxonomy" id="1482732"/>
    <lineage>
        <taxon>Bacteria</taxon>
        <taxon>Bacillati</taxon>
        <taxon>Bacillota</taxon>
        <taxon>Clostridia</taxon>
        <taxon>Peptostreptococcales</taxon>
        <taxon>Natronincolaceae</taxon>
        <taxon>Alkaliphilus</taxon>
    </lineage>
</organism>
<dbReference type="GO" id="GO:0046872">
    <property type="term" value="F:metal ion binding"/>
    <property type="evidence" value="ECO:0007669"/>
    <property type="project" value="UniProtKB-KW"/>
</dbReference>
<evidence type="ECO:0000256" key="4">
    <source>
        <dbReference type="ARBA" id="ARBA00023014"/>
    </source>
</evidence>
<evidence type="ECO:0000256" key="2">
    <source>
        <dbReference type="ARBA" id="ARBA00022723"/>
    </source>
</evidence>
<feature type="binding site" evidence="5">
    <location>
        <position position="221"/>
    </location>
    <ligand>
        <name>dimethylallyl diphosphate</name>
        <dbReference type="ChEBI" id="CHEBI:57623"/>
    </ligand>
</feature>
<dbReference type="Proteomes" id="UP000432715">
    <property type="component" value="Unassembled WGS sequence"/>
</dbReference>
<feature type="binding site" evidence="5">
    <location>
        <position position="97"/>
    </location>
    <ligand>
        <name>[4Fe-4S] cluster</name>
        <dbReference type="ChEBI" id="CHEBI:49883"/>
    </ligand>
</feature>
<feature type="binding site" evidence="5">
    <location>
        <position position="12"/>
    </location>
    <ligand>
        <name>[4Fe-4S] cluster</name>
        <dbReference type="ChEBI" id="CHEBI:49883"/>
    </ligand>
</feature>
<dbReference type="EC" id="1.17.7.4" evidence="5"/>
<comment type="function">
    <text evidence="5">Catalyzes the conversion of 1-hydroxy-2-methyl-2-(E)-butenyl 4-diphosphate (HMBPP) into a mixture of isopentenyl diphosphate (IPP) and dimethylallyl diphosphate (DMAPP). Acts in the terminal step of the DOXP/MEP pathway for isoprenoid precursor biosynthesis.</text>
</comment>
<dbReference type="HAMAP" id="MF_00191">
    <property type="entry name" value="IspH"/>
    <property type="match status" value="1"/>
</dbReference>
<dbReference type="UniPathway" id="UPA00056">
    <property type="reaction ID" value="UER00097"/>
</dbReference>
<gene>
    <name evidence="5" type="primary">ispH</name>
    <name evidence="6" type="ORF">F8154_10075</name>
</gene>
<evidence type="ECO:0000256" key="1">
    <source>
        <dbReference type="ARBA" id="ARBA00022485"/>
    </source>
</evidence>
<name>A0A6I0F9P4_9FIRM</name>
<dbReference type="Gene3D" id="3.40.50.11270">
    <property type="match status" value="1"/>
</dbReference>
<comment type="catalytic activity">
    <reaction evidence="5">
        <text>dimethylallyl diphosphate + 2 oxidized [2Fe-2S]-[ferredoxin] + H2O = (2E)-4-hydroxy-3-methylbut-2-enyl diphosphate + 2 reduced [2Fe-2S]-[ferredoxin] + 2 H(+)</text>
        <dbReference type="Rhea" id="RHEA:24825"/>
        <dbReference type="Rhea" id="RHEA-COMP:10000"/>
        <dbReference type="Rhea" id="RHEA-COMP:10001"/>
        <dbReference type="ChEBI" id="CHEBI:15377"/>
        <dbReference type="ChEBI" id="CHEBI:15378"/>
        <dbReference type="ChEBI" id="CHEBI:33737"/>
        <dbReference type="ChEBI" id="CHEBI:33738"/>
        <dbReference type="ChEBI" id="CHEBI:57623"/>
        <dbReference type="ChEBI" id="CHEBI:128753"/>
        <dbReference type="EC" id="1.17.7.4"/>
    </reaction>
</comment>
<feature type="binding site" evidence="5">
    <location>
        <position position="43"/>
    </location>
    <ligand>
        <name>(2E)-4-hydroxy-3-methylbut-2-enyl diphosphate</name>
        <dbReference type="ChEBI" id="CHEBI:128753"/>
    </ligand>
</feature>
<dbReference type="GO" id="GO:0051745">
    <property type="term" value="F:4-hydroxy-3-methylbut-2-enyl diphosphate reductase activity"/>
    <property type="evidence" value="ECO:0007669"/>
    <property type="project" value="UniProtKB-UniRule"/>
</dbReference>
<dbReference type="GO" id="GO:0019288">
    <property type="term" value="P:isopentenyl diphosphate biosynthetic process, methylerythritol 4-phosphate pathway"/>
    <property type="evidence" value="ECO:0007669"/>
    <property type="project" value="UniProtKB-UniRule"/>
</dbReference>
<dbReference type="RefSeq" id="WP_151861490.1">
    <property type="nucleotide sequence ID" value="NZ_WBZC01000036.1"/>
</dbReference>
<keyword evidence="5" id="KW-0414">Isoprene biosynthesis</keyword>
<feature type="binding site" evidence="5">
    <location>
        <position position="125"/>
    </location>
    <ligand>
        <name>dimethylallyl diphosphate</name>
        <dbReference type="ChEBI" id="CHEBI:57623"/>
    </ligand>
</feature>
<sequence>MKVVLADYSGFCFGVKKAIDMVYDKTSRKTEGAKLFSLGPLIHNQQVVNELEKKGVSVKDDISAITDGSIIIRSHGVPQEVYEKARSNSLDIIDATCPFVRRIQNIVKDYCQNGYEIVIIGNPKHPEVIGINGWCNYKSYIVSNEEDVKDVPYSKKLCIVAQTTIPVSHFNRITELLKVKGDKVEIFNTICNATMERQDAARKLAKEVDAMIVVGGYHSSNTQKLVEICRAEKPNATFHVESVDDLVEDDLKDFKVVGVTAGASTPQWLIEPLIEKLKKI</sequence>
<feature type="binding site" evidence="5">
    <location>
        <position position="219"/>
    </location>
    <ligand>
        <name>dimethylallyl diphosphate</name>
        <dbReference type="ChEBI" id="CHEBI:57623"/>
    </ligand>
</feature>
<feature type="binding site" evidence="5">
    <location>
        <position position="75"/>
    </location>
    <ligand>
        <name>dimethylallyl diphosphate</name>
        <dbReference type="ChEBI" id="CHEBI:57623"/>
    </ligand>
</feature>
<comment type="catalytic activity">
    <reaction evidence="5">
        <text>isopentenyl diphosphate + 2 oxidized [2Fe-2S]-[ferredoxin] + H2O = (2E)-4-hydroxy-3-methylbut-2-enyl diphosphate + 2 reduced [2Fe-2S]-[ferredoxin] + 2 H(+)</text>
        <dbReference type="Rhea" id="RHEA:24488"/>
        <dbReference type="Rhea" id="RHEA-COMP:10000"/>
        <dbReference type="Rhea" id="RHEA-COMP:10001"/>
        <dbReference type="ChEBI" id="CHEBI:15377"/>
        <dbReference type="ChEBI" id="CHEBI:15378"/>
        <dbReference type="ChEBI" id="CHEBI:33737"/>
        <dbReference type="ChEBI" id="CHEBI:33738"/>
        <dbReference type="ChEBI" id="CHEBI:128753"/>
        <dbReference type="ChEBI" id="CHEBI:128769"/>
        <dbReference type="EC" id="1.17.7.4"/>
    </reaction>
</comment>